<dbReference type="InterPro" id="IPR014867">
    <property type="entry name" value="Spore_coat_CotH_CotH2/3/7"/>
</dbReference>
<dbReference type="OrthoDB" id="3235126at2"/>
<dbReference type="EMBL" id="SMRT01000005">
    <property type="protein sequence ID" value="TDF97674.1"/>
    <property type="molecule type" value="Genomic_DNA"/>
</dbReference>
<gene>
    <name evidence="1" type="ORF">E1757_13825</name>
</gene>
<protein>
    <submittedName>
        <fullName evidence="1">Spore coat protein</fullName>
    </submittedName>
</protein>
<dbReference type="Pfam" id="PF08757">
    <property type="entry name" value="CotH"/>
    <property type="match status" value="1"/>
</dbReference>
<dbReference type="AlphaFoldDB" id="A0A4V2ZTM7"/>
<name>A0A4V2ZTM7_9BACL</name>
<comment type="caution">
    <text evidence="1">The sequence shown here is derived from an EMBL/GenBank/DDBJ whole genome shotgun (WGS) entry which is preliminary data.</text>
</comment>
<organism evidence="1 2">
    <name type="scientific">Paenibacillus piri</name>
    <dbReference type="NCBI Taxonomy" id="2547395"/>
    <lineage>
        <taxon>Bacteria</taxon>
        <taxon>Bacillati</taxon>
        <taxon>Bacillota</taxon>
        <taxon>Bacilli</taxon>
        <taxon>Bacillales</taxon>
        <taxon>Paenibacillaceae</taxon>
        <taxon>Paenibacillus</taxon>
    </lineage>
</organism>
<accession>A0A4V2ZTM7</accession>
<reference evidence="1 2" key="1">
    <citation type="submission" date="2019-03" db="EMBL/GenBank/DDBJ databases">
        <title>This is whole genome sequence of Paenibacillus sp MS74 strain.</title>
        <authorList>
            <person name="Trinh H.N."/>
        </authorList>
    </citation>
    <scope>NUCLEOTIDE SEQUENCE [LARGE SCALE GENOMIC DNA]</scope>
    <source>
        <strain evidence="1 2">MS74</strain>
    </source>
</reference>
<dbReference type="PANTHER" id="PTHR40050:SF1">
    <property type="entry name" value="INNER SPORE COAT PROTEIN H"/>
    <property type="match status" value="1"/>
</dbReference>
<sequence length="362" mass="42380">MELPQQVATYQIFVNNQDYKTLQNHVWDDIPVPAKFTVNQKSYRIGIQYRGYHIRKMRKKSFQLLFRSPSMFSGVRELHLNAEYRDPSMIRSKLSFDFFKEIGNLAPSADPVFLKLNGSNAGLYWQLESVDDLFLKKRGLADGTIFYASNDDANFSLIAPDKKAKSSLESGYTLKIGNKEDIGLIRELVYKINTLHPSDFKAEIAKWIDLPMYFLWLAGVVCTQNYDGFIQNYALYRSGQSGLFEVIPWDYDATWGRDIHGEIMEYDYVPIQGFNTLTSRLLDIPEYRLVYKSLLESILETRFTVAYLEPYIVNLQKLIRPYVLLDPYKKQDIETFDREANFILTYIRKRRSYLLDKLIQLQ</sequence>
<evidence type="ECO:0000313" key="2">
    <source>
        <dbReference type="Proteomes" id="UP000295636"/>
    </source>
</evidence>
<keyword evidence="2" id="KW-1185">Reference proteome</keyword>
<evidence type="ECO:0000313" key="1">
    <source>
        <dbReference type="EMBL" id="TDF97674.1"/>
    </source>
</evidence>
<keyword evidence="1" id="KW-0946">Virion</keyword>
<proteinExistence type="predicted"/>
<dbReference type="RefSeq" id="WP_133228970.1">
    <property type="nucleotide sequence ID" value="NZ_SMRT01000005.1"/>
</dbReference>
<keyword evidence="1" id="KW-0167">Capsid protein</keyword>
<dbReference type="PANTHER" id="PTHR40050">
    <property type="entry name" value="INNER SPORE COAT PROTEIN H"/>
    <property type="match status" value="1"/>
</dbReference>
<dbReference type="Proteomes" id="UP000295636">
    <property type="component" value="Unassembled WGS sequence"/>
</dbReference>